<name>B0D8H6_LACBS</name>
<evidence type="ECO:0000313" key="2">
    <source>
        <dbReference type="EMBL" id="EDR09080.1"/>
    </source>
</evidence>
<dbReference type="Proteomes" id="UP000001194">
    <property type="component" value="Unassembled WGS sequence"/>
</dbReference>
<keyword evidence="1" id="KW-0472">Membrane</keyword>
<evidence type="ECO:0000256" key="1">
    <source>
        <dbReference type="SAM" id="Phobius"/>
    </source>
</evidence>
<dbReference type="GeneID" id="6075929"/>
<gene>
    <name evidence="2" type="ORF">LACBIDRAFT_296313</name>
</gene>
<sequence length="696" mass="79949">MTNKTIQHLLRRITALLRNRILNSASSFWNKFWSFILGHIKRRPRRPGSGQTLPHRKNGGTKTVPLGESCWVAPSTLPFGLNFTRQTHEAYLGSNSLNFDSRATEFSTGVWADEPEESDTTLTEDIADNYSIQYADFQSINHTPEMITNLSLTSKSEIAAVIYPTMPSKLPRYKREWVYDPDKSPRHKLKPLQHDFSDGELPAGWEQFIHPEGGPFFWNREQRIVTDAWLYDREIFRVLTEFITQIDEFVRSRNLEKSNDVDLVLDVVHADGEWWCGYYFVQHSSRLLFWLESYSVSEFLNEVKGDLSPSHVELQLQCQYWNHWSLFPNVIRSTSEVMNLLTDVIRDAQTDLLTSEESTINLTPEKLRGMMGIVNDAKAAMNQGENCSTWFVGRFMGLFWEDRFRNFYGQRGARLSRKQSIHGRPPSSKPTSYLFRILSPILFCAPDVHLMTMEELWVDKLTALHCWTELFNKLNQEWMGHTVYASILLNANVAFLAIPSNDPTVTLQGSPVEIASFLSIVTSVASIMLGLLLCRQHQTRERATVEEVYSFLSKRNHPTRGLETLSIMYSLPYALLMWGMVTFLLAFSIMCFQNTNAPARYIVGVAWVLNAVLVAWCIRMSWEETENRWWSLYKGIWEKFVEGAHSLVPARCQASDSHESVSGDEGACVVESTPSTMKVKPSWFRRLKPQSSQPAV</sequence>
<keyword evidence="1" id="KW-0812">Transmembrane</keyword>
<keyword evidence="3" id="KW-1185">Reference proteome</keyword>
<keyword evidence="1" id="KW-1133">Transmembrane helix</keyword>
<evidence type="ECO:0000313" key="3">
    <source>
        <dbReference type="Proteomes" id="UP000001194"/>
    </source>
</evidence>
<organism evidence="3">
    <name type="scientific">Laccaria bicolor (strain S238N-H82 / ATCC MYA-4686)</name>
    <name type="common">Bicoloured deceiver</name>
    <name type="synonym">Laccaria laccata var. bicolor</name>
    <dbReference type="NCBI Taxonomy" id="486041"/>
    <lineage>
        <taxon>Eukaryota</taxon>
        <taxon>Fungi</taxon>
        <taxon>Dikarya</taxon>
        <taxon>Basidiomycota</taxon>
        <taxon>Agaricomycotina</taxon>
        <taxon>Agaricomycetes</taxon>
        <taxon>Agaricomycetidae</taxon>
        <taxon>Agaricales</taxon>
        <taxon>Agaricineae</taxon>
        <taxon>Hydnangiaceae</taxon>
        <taxon>Laccaria</taxon>
    </lineage>
</organism>
<dbReference type="InParanoid" id="B0D8H6"/>
<proteinExistence type="predicted"/>
<accession>B0D8H6</accession>
<dbReference type="OrthoDB" id="2657661at2759"/>
<dbReference type="HOGENOM" id="CLU_015091_3_2_1"/>
<dbReference type="AlphaFoldDB" id="B0D8H6"/>
<reference evidence="2 3" key="1">
    <citation type="journal article" date="2008" name="Nature">
        <title>The genome of Laccaria bicolor provides insights into mycorrhizal symbiosis.</title>
        <authorList>
            <person name="Martin F."/>
            <person name="Aerts A."/>
            <person name="Ahren D."/>
            <person name="Brun A."/>
            <person name="Danchin E.G.J."/>
            <person name="Duchaussoy F."/>
            <person name="Gibon J."/>
            <person name="Kohler A."/>
            <person name="Lindquist E."/>
            <person name="Pereda V."/>
            <person name="Salamov A."/>
            <person name="Shapiro H.J."/>
            <person name="Wuyts J."/>
            <person name="Blaudez D."/>
            <person name="Buee M."/>
            <person name="Brokstein P."/>
            <person name="Canbaeck B."/>
            <person name="Cohen D."/>
            <person name="Courty P.E."/>
            <person name="Coutinho P.M."/>
            <person name="Delaruelle C."/>
            <person name="Detter J.C."/>
            <person name="Deveau A."/>
            <person name="DiFazio S."/>
            <person name="Duplessis S."/>
            <person name="Fraissinet-Tachet L."/>
            <person name="Lucic E."/>
            <person name="Frey-Klett P."/>
            <person name="Fourrey C."/>
            <person name="Feussner I."/>
            <person name="Gay G."/>
            <person name="Grimwood J."/>
            <person name="Hoegger P.J."/>
            <person name="Jain P."/>
            <person name="Kilaru S."/>
            <person name="Labbe J."/>
            <person name="Lin Y.C."/>
            <person name="Legue V."/>
            <person name="Le Tacon F."/>
            <person name="Marmeisse R."/>
            <person name="Melayah D."/>
            <person name="Montanini B."/>
            <person name="Muratet M."/>
            <person name="Nehls U."/>
            <person name="Niculita-Hirzel H."/>
            <person name="Oudot-Le Secq M.P."/>
            <person name="Peter M."/>
            <person name="Quesneville H."/>
            <person name="Rajashekar B."/>
            <person name="Reich M."/>
            <person name="Rouhier N."/>
            <person name="Schmutz J."/>
            <person name="Yin T."/>
            <person name="Chalot M."/>
            <person name="Henrissat B."/>
            <person name="Kuees U."/>
            <person name="Lucas S."/>
            <person name="Van de Peer Y."/>
            <person name="Podila G.K."/>
            <person name="Polle A."/>
            <person name="Pukkila P.J."/>
            <person name="Richardson P.M."/>
            <person name="Rouze P."/>
            <person name="Sanders I.R."/>
            <person name="Stajich J.E."/>
            <person name="Tunlid A."/>
            <person name="Tuskan G."/>
            <person name="Grigoriev I.V."/>
        </authorList>
    </citation>
    <scope>NUCLEOTIDE SEQUENCE [LARGE SCALE GENOMIC DNA]</scope>
    <source>
        <strain evidence="3">S238N-H82 / ATCC MYA-4686</strain>
    </source>
</reference>
<feature type="transmembrane region" description="Helical" evidence="1">
    <location>
        <begin position="514"/>
        <end position="534"/>
    </location>
</feature>
<dbReference type="KEGG" id="lbc:LACBIDRAFT_296313"/>
<dbReference type="EMBL" id="DS547100">
    <property type="protein sequence ID" value="EDR09080.1"/>
    <property type="molecule type" value="Genomic_DNA"/>
</dbReference>
<feature type="transmembrane region" description="Helical" evidence="1">
    <location>
        <begin position="575"/>
        <end position="595"/>
    </location>
</feature>
<feature type="transmembrane region" description="Helical" evidence="1">
    <location>
        <begin position="601"/>
        <end position="618"/>
    </location>
</feature>
<protein>
    <submittedName>
        <fullName evidence="2">Predicted protein</fullName>
    </submittedName>
</protein>
<dbReference type="RefSeq" id="XP_001880393.1">
    <property type="nucleotide sequence ID" value="XM_001880358.1"/>
</dbReference>